<dbReference type="AlphaFoldDB" id="A0AAU9AJC0"/>
<gene>
    <name evidence="1" type="ORF">LEN_1431</name>
</gene>
<dbReference type="GeneID" id="83066764"/>
<evidence type="ECO:0008006" key="3">
    <source>
        <dbReference type="Google" id="ProtNLM"/>
    </source>
</evidence>
<accession>A0AAU9AJC0</accession>
<dbReference type="SUPFAM" id="SSF48029">
    <property type="entry name" value="FliG"/>
    <property type="match status" value="1"/>
</dbReference>
<dbReference type="Proteomes" id="UP000218824">
    <property type="component" value="Chromosome"/>
</dbReference>
<dbReference type="RefSeq" id="WP_096377177.1">
    <property type="nucleotide sequence ID" value="NZ_AP014940.1"/>
</dbReference>
<sequence>MSTLGERKSALLLMSLHPADRRQLLARLPRASARTLRALIAELERSPLPVAQLAEAVLADEVRGLTASTSLKIEQLVALSERLSPAWFARVLLAWTGVDRSFCLSLLDERHAAAVREELRRLERLPPKLVEALREESLRLADAQREAA</sequence>
<dbReference type="InterPro" id="IPR011002">
    <property type="entry name" value="FliG_a-hlx"/>
</dbReference>
<dbReference type="EMBL" id="AP014940">
    <property type="protein sequence ID" value="BAV96918.1"/>
    <property type="molecule type" value="Genomic_DNA"/>
</dbReference>
<organism evidence="1 2">
    <name type="scientific">Lysobacter enzymogenes</name>
    <dbReference type="NCBI Taxonomy" id="69"/>
    <lineage>
        <taxon>Bacteria</taxon>
        <taxon>Pseudomonadati</taxon>
        <taxon>Pseudomonadota</taxon>
        <taxon>Gammaproteobacteria</taxon>
        <taxon>Lysobacterales</taxon>
        <taxon>Lysobacteraceae</taxon>
        <taxon>Lysobacter</taxon>
    </lineage>
</organism>
<proteinExistence type="predicted"/>
<protein>
    <recommendedName>
        <fullName evidence="3">Flagellar motor switch protein FliG</fullName>
    </recommendedName>
</protein>
<reference evidence="1 2" key="1">
    <citation type="journal article" date="2017" name="DNA Res.">
        <title>Complete genome sequence and expression profile of the commercial lytic enzyme producer Lysobacter enzymogenes M497-1.</title>
        <authorList>
            <person name="Takami H."/>
            <person name="Toyoda A."/>
            <person name="Uchiyama I."/>
            <person name="Itoh T."/>
            <person name="Takaki Y."/>
            <person name="Arai W."/>
            <person name="Nishi S."/>
            <person name="Kawai M."/>
            <person name="Shinya K."/>
            <person name="Ikeda H."/>
        </authorList>
    </citation>
    <scope>NUCLEOTIDE SEQUENCE [LARGE SCALE GENOMIC DNA]</scope>
    <source>
        <strain evidence="1 2">M497-1</strain>
    </source>
</reference>
<evidence type="ECO:0000313" key="1">
    <source>
        <dbReference type="EMBL" id="BAV96918.1"/>
    </source>
</evidence>
<name>A0AAU9AJC0_LYSEN</name>
<dbReference type="KEGG" id="lem:LEN_1431"/>
<evidence type="ECO:0000313" key="2">
    <source>
        <dbReference type="Proteomes" id="UP000218824"/>
    </source>
</evidence>